<comment type="subcellular location">
    <subcellularLocation>
        <location evidence="3">Endoplasmic reticulum membrane</location>
        <topology evidence="3">Peripheral membrane protein</topology>
    </subcellularLocation>
    <subcellularLocation>
        <location evidence="2">Microsome membrane</location>
        <topology evidence="2">Peripheral membrane protein</topology>
    </subcellularLocation>
</comment>
<dbReference type="FunFam" id="1.10.630.10:FF:000182">
    <property type="entry name" value="Cytochrome P450 3A4"/>
    <property type="match status" value="1"/>
</dbReference>
<proteinExistence type="evidence at transcript level"/>
<dbReference type="PROSITE" id="PS00086">
    <property type="entry name" value="CYTOCHROME_P450"/>
    <property type="match status" value="1"/>
</dbReference>
<sequence>MKAMFAFISTNADHFVNYFLEKDEDIVEVEFKDAMSRFTNDAIASTAYGVQVDSLRDRDNTFYQMGRKGSNFTGIKTLFVILFYQFAPRLAAFLRIPLIDFKVQDFFTNLVGDSIEMRKTENLKRNDVIGILLDTQKGELKSEKDTEIEEAGFAAVEEHLKGKEIKRDLSLFDIAAQTFLFFIAGFEGVSNLLCYVSYELALHPDIQQRLIEEIDENCSDDKTASYTKIMNMTYLDMVISETLRKWPFALATDREITKKYVLKPELPGEEAVTLEPGSVLLIAIGAIQRDPKYFPDPEKFDPERFSPENRKNINPYAYIPFGIGPRNCIGSRFALMEVKALIFKILCHFEIVPTKKTQIPLIMNRKAFGFIPIDGFHLGLKKRNI</sequence>
<name>A0A9E7V382_9CUCU</name>
<keyword evidence="10 13" id="KW-0408">Iron</keyword>
<keyword evidence="11 14" id="KW-0503">Monooxygenase</keyword>
<evidence type="ECO:0000256" key="1">
    <source>
        <dbReference type="ARBA" id="ARBA00001971"/>
    </source>
</evidence>
<dbReference type="InterPro" id="IPR002401">
    <property type="entry name" value="Cyt_P450_E_grp-I"/>
</dbReference>
<reference evidence="15" key="1">
    <citation type="submission" date="2021-10" db="EMBL/GenBank/DDBJ databases">
        <authorList>
            <person name="Chang G."/>
        </authorList>
    </citation>
    <scope>NUCLEOTIDE SEQUENCE</scope>
</reference>
<evidence type="ECO:0000256" key="7">
    <source>
        <dbReference type="ARBA" id="ARBA00022824"/>
    </source>
</evidence>
<evidence type="ECO:0000313" key="15">
    <source>
        <dbReference type="EMBL" id="UYU26127.1"/>
    </source>
</evidence>
<accession>A0A9E7V382</accession>
<evidence type="ECO:0000256" key="14">
    <source>
        <dbReference type="RuleBase" id="RU000461"/>
    </source>
</evidence>
<dbReference type="Pfam" id="PF00067">
    <property type="entry name" value="p450"/>
    <property type="match status" value="1"/>
</dbReference>
<dbReference type="CDD" id="cd11056">
    <property type="entry name" value="CYP6-like"/>
    <property type="match status" value="1"/>
</dbReference>
<keyword evidence="9 14" id="KW-0560">Oxidoreductase</keyword>
<evidence type="ECO:0000256" key="11">
    <source>
        <dbReference type="ARBA" id="ARBA00023033"/>
    </source>
</evidence>
<gene>
    <name evidence="15" type="primary">CYP9Z4</name>
</gene>
<organism evidence="15">
    <name type="scientific">Propylea japonica</name>
    <dbReference type="NCBI Taxonomy" id="158624"/>
    <lineage>
        <taxon>Eukaryota</taxon>
        <taxon>Metazoa</taxon>
        <taxon>Ecdysozoa</taxon>
        <taxon>Arthropoda</taxon>
        <taxon>Hexapoda</taxon>
        <taxon>Insecta</taxon>
        <taxon>Pterygota</taxon>
        <taxon>Neoptera</taxon>
        <taxon>Endopterygota</taxon>
        <taxon>Coleoptera</taxon>
        <taxon>Polyphaga</taxon>
        <taxon>Cucujiformia</taxon>
        <taxon>Coccinelloidea</taxon>
        <taxon>Coccinellidae</taxon>
        <taxon>Coccinellinae</taxon>
        <taxon>Coccinellini</taxon>
        <taxon>Propylea</taxon>
    </lineage>
</organism>
<keyword evidence="6 13" id="KW-0479">Metal-binding</keyword>
<dbReference type="InterPro" id="IPR050476">
    <property type="entry name" value="Insect_CytP450_Detox"/>
</dbReference>
<evidence type="ECO:0000256" key="13">
    <source>
        <dbReference type="PIRSR" id="PIRSR602401-1"/>
    </source>
</evidence>
<dbReference type="GO" id="GO:0020037">
    <property type="term" value="F:heme binding"/>
    <property type="evidence" value="ECO:0007669"/>
    <property type="project" value="InterPro"/>
</dbReference>
<keyword evidence="8" id="KW-0492">Microsome</keyword>
<keyword evidence="5 13" id="KW-0349">Heme</keyword>
<evidence type="ECO:0000256" key="4">
    <source>
        <dbReference type="ARBA" id="ARBA00010617"/>
    </source>
</evidence>
<dbReference type="InterPro" id="IPR036396">
    <property type="entry name" value="Cyt_P450_sf"/>
</dbReference>
<dbReference type="GO" id="GO:0005789">
    <property type="term" value="C:endoplasmic reticulum membrane"/>
    <property type="evidence" value="ECO:0007669"/>
    <property type="project" value="UniProtKB-SubCell"/>
</dbReference>
<dbReference type="GO" id="GO:0005506">
    <property type="term" value="F:iron ion binding"/>
    <property type="evidence" value="ECO:0007669"/>
    <property type="project" value="InterPro"/>
</dbReference>
<evidence type="ECO:0000256" key="12">
    <source>
        <dbReference type="ARBA" id="ARBA00023136"/>
    </source>
</evidence>
<evidence type="ECO:0000256" key="5">
    <source>
        <dbReference type="ARBA" id="ARBA00022617"/>
    </source>
</evidence>
<dbReference type="GO" id="GO:0004497">
    <property type="term" value="F:monooxygenase activity"/>
    <property type="evidence" value="ECO:0007669"/>
    <property type="project" value="UniProtKB-KW"/>
</dbReference>
<evidence type="ECO:0000256" key="3">
    <source>
        <dbReference type="ARBA" id="ARBA00004406"/>
    </source>
</evidence>
<dbReference type="PANTHER" id="PTHR24292:SF54">
    <property type="entry name" value="CYP9F3-RELATED"/>
    <property type="match status" value="1"/>
</dbReference>
<evidence type="ECO:0000256" key="10">
    <source>
        <dbReference type="ARBA" id="ARBA00023004"/>
    </source>
</evidence>
<dbReference type="EMBL" id="OK490360">
    <property type="protein sequence ID" value="UYU26127.1"/>
    <property type="molecule type" value="mRNA"/>
</dbReference>
<evidence type="ECO:0000256" key="9">
    <source>
        <dbReference type="ARBA" id="ARBA00023002"/>
    </source>
</evidence>
<dbReference type="PRINTS" id="PR00463">
    <property type="entry name" value="EP450I"/>
</dbReference>
<dbReference type="AlphaFoldDB" id="A0A9E7V382"/>
<dbReference type="GO" id="GO:0016705">
    <property type="term" value="F:oxidoreductase activity, acting on paired donors, with incorporation or reduction of molecular oxygen"/>
    <property type="evidence" value="ECO:0007669"/>
    <property type="project" value="InterPro"/>
</dbReference>
<dbReference type="PANTHER" id="PTHR24292">
    <property type="entry name" value="CYTOCHROME P450"/>
    <property type="match status" value="1"/>
</dbReference>
<keyword evidence="12" id="KW-0472">Membrane</keyword>
<dbReference type="InterPro" id="IPR017972">
    <property type="entry name" value="Cyt_P450_CS"/>
</dbReference>
<evidence type="ECO:0000256" key="8">
    <source>
        <dbReference type="ARBA" id="ARBA00022848"/>
    </source>
</evidence>
<evidence type="ECO:0000256" key="6">
    <source>
        <dbReference type="ARBA" id="ARBA00022723"/>
    </source>
</evidence>
<dbReference type="Gene3D" id="1.10.630.10">
    <property type="entry name" value="Cytochrome P450"/>
    <property type="match status" value="1"/>
</dbReference>
<feature type="binding site" description="axial binding residue" evidence="13">
    <location>
        <position position="328"/>
    </location>
    <ligand>
        <name>heme</name>
        <dbReference type="ChEBI" id="CHEBI:30413"/>
    </ligand>
    <ligandPart>
        <name>Fe</name>
        <dbReference type="ChEBI" id="CHEBI:18248"/>
    </ligandPart>
</feature>
<dbReference type="InterPro" id="IPR001128">
    <property type="entry name" value="Cyt_P450"/>
</dbReference>
<comment type="similarity">
    <text evidence="4 14">Belongs to the cytochrome P450 family.</text>
</comment>
<dbReference type="SUPFAM" id="SSF48264">
    <property type="entry name" value="Cytochrome P450"/>
    <property type="match status" value="1"/>
</dbReference>
<protein>
    <submittedName>
        <fullName evidence="15">Cytochrome P450 9Z4</fullName>
    </submittedName>
</protein>
<evidence type="ECO:0000256" key="2">
    <source>
        <dbReference type="ARBA" id="ARBA00004174"/>
    </source>
</evidence>
<comment type="cofactor">
    <cofactor evidence="1 13">
        <name>heme</name>
        <dbReference type="ChEBI" id="CHEBI:30413"/>
    </cofactor>
</comment>
<keyword evidence="7" id="KW-0256">Endoplasmic reticulum</keyword>
<dbReference type="PRINTS" id="PR00385">
    <property type="entry name" value="P450"/>
</dbReference>